<dbReference type="KEGG" id="tbl:TBLA_0C04950"/>
<keyword evidence="2" id="KW-1185">Reference proteome</keyword>
<dbReference type="STRING" id="1071380.I2H1N9"/>
<accession>I2H1N9</accession>
<dbReference type="InParanoid" id="I2H1N9"/>
<protein>
    <recommendedName>
        <fullName evidence="3">Cyclin N-terminal domain-containing protein</fullName>
    </recommendedName>
</protein>
<dbReference type="GeneID" id="14495271"/>
<dbReference type="AlphaFoldDB" id="I2H1N9"/>
<dbReference type="Proteomes" id="UP000002866">
    <property type="component" value="Chromosome 3"/>
</dbReference>
<organism evidence="1 2">
    <name type="scientific">Henningerozyma blattae (strain ATCC 34711 / CBS 6284 / DSM 70876 / NBRC 10599 / NRRL Y-10934 / UCD 77-7)</name>
    <name type="common">Yeast</name>
    <name type="synonym">Tetrapisispora blattae</name>
    <dbReference type="NCBI Taxonomy" id="1071380"/>
    <lineage>
        <taxon>Eukaryota</taxon>
        <taxon>Fungi</taxon>
        <taxon>Dikarya</taxon>
        <taxon>Ascomycota</taxon>
        <taxon>Saccharomycotina</taxon>
        <taxon>Saccharomycetes</taxon>
        <taxon>Saccharomycetales</taxon>
        <taxon>Saccharomycetaceae</taxon>
        <taxon>Henningerozyma</taxon>
    </lineage>
</organism>
<dbReference type="RefSeq" id="XP_004179810.1">
    <property type="nucleotide sequence ID" value="XM_004179762.1"/>
</dbReference>
<name>I2H1N9_HENB6</name>
<dbReference type="Gene3D" id="1.10.472.10">
    <property type="entry name" value="Cyclin-like"/>
    <property type="match status" value="1"/>
</dbReference>
<proteinExistence type="predicted"/>
<sequence length="574" mass="64598">MTAVSASFDSMLYNIRAHNIINNYPANTALPTTTTTITNITSAPTSTTCSSTFPQRMLPPPPGMINHTNTNPTTNTNTNAAVASAPLLAPVNQMQMQLQMQMQMNLQLQSQLQMNMQLQLPNPYYNSATNNQPQQQPFVAPQINAPPQQINMAQPPPAPQQQTVFQEEQINGGVSQVLDYNLQYMSEYVVNYTNIIFNPSYSMDKNQLDDNNMPTTTIDLFIKGVSSVLNATRLPSVTIFLALDYLSKYITKLPNGIASIGGNSVNVIYQNTMISFILANKFNDDKTFTNKSWSDATGIKLKFINEYEKNWLKIFDWKLYDDKFISYNDYVNAFEYFCKKYQPQNTNSLLNTPLHSSSIPISIPLPNSTSPTSLSSSTSSFYNNSFDQSVYSITPSTSYNNMMMNNSNNSSNTKNYNNYSKYLPSKGFETPSNINSNIYPSPSYANNFYYNPNNNTTTTISSNTNNISKPNALNIASICTPISQFSPSDVSFNSFLPQTSQIVQQSNTCSIPQLMQPPQIIHQPHQMNLNSLPYWNLDQQPHQNYNTTASTTNNNNIRIEKLRYPPFENYSTVY</sequence>
<evidence type="ECO:0000313" key="1">
    <source>
        <dbReference type="EMBL" id="CCH60291.1"/>
    </source>
</evidence>
<dbReference type="HOGENOM" id="CLU_475007_0_0_1"/>
<reference evidence="1 2" key="1">
    <citation type="journal article" date="2011" name="Proc. Natl. Acad. Sci. U.S.A.">
        <title>Evolutionary erosion of yeast sex chromosomes by mating-type switching accidents.</title>
        <authorList>
            <person name="Gordon J.L."/>
            <person name="Armisen D."/>
            <person name="Proux-Wera E."/>
            <person name="Oheigeartaigh S.S."/>
            <person name="Byrne K.P."/>
            <person name="Wolfe K.H."/>
        </authorList>
    </citation>
    <scope>NUCLEOTIDE SEQUENCE [LARGE SCALE GENOMIC DNA]</scope>
    <source>
        <strain evidence="2">ATCC 34711 / CBS 6284 / DSM 70876 / NBRC 10599 / NRRL Y-10934 / UCD 77-7</strain>
    </source>
</reference>
<gene>
    <name evidence="1" type="primary">TBLA0C04950</name>
    <name evidence="1" type="ORF">TBLA_0C04950</name>
</gene>
<dbReference type="OrthoDB" id="244495at2759"/>
<dbReference type="CDD" id="cd20557">
    <property type="entry name" value="CYCLIN_ScPCL1-like"/>
    <property type="match status" value="1"/>
</dbReference>
<evidence type="ECO:0000313" key="2">
    <source>
        <dbReference type="Proteomes" id="UP000002866"/>
    </source>
</evidence>
<dbReference type="EMBL" id="HE806318">
    <property type="protein sequence ID" value="CCH60291.1"/>
    <property type="molecule type" value="Genomic_DNA"/>
</dbReference>
<dbReference type="eggNOG" id="ENOG502RYK1">
    <property type="taxonomic scope" value="Eukaryota"/>
</dbReference>
<evidence type="ECO:0008006" key="3">
    <source>
        <dbReference type="Google" id="ProtNLM"/>
    </source>
</evidence>